<keyword evidence="1" id="KW-0472">Membrane</keyword>
<dbReference type="AlphaFoldDB" id="A0A6P8H914"/>
<feature type="transmembrane region" description="Helical" evidence="1">
    <location>
        <begin position="367"/>
        <end position="390"/>
    </location>
</feature>
<dbReference type="GeneID" id="116288990"/>
<reference evidence="3" key="1">
    <citation type="submission" date="2025-08" db="UniProtKB">
        <authorList>
            <consortium name="RefSeq"/>
        </authorList>
    </citation>
    <scope>IDENTIFICATION</scope>
    <source>
        <tissue evidence="3">Tentacle</tissue>
    </source>
</reference>
<feature type="transmembrane region" description="Helical" evidence="1">
    <location>
        <begin position="289"/>
        <end position="307"/>
    </location>
</feature>
<feature type="transmembrane region" description="Helical" evidence="1">
    <location>
        <begin position="223"/>
        <end position="243"/>
    </location>
</feature>
<feature type="transmembrane region" description="Helical" evidence="1">
    <location>
        <begin position="410"/>
        <end position="431"/>
    </location>
</feature>
<keyword evidence="1" id="KW-0812">Transmembrane</keyword>
<feature type="transmembrane region" description="Helical" evidence="1">
    <location>
        <begin position="452"/>
        <end position="471"/>
    </location>
</feature>
<name>A0A6P8H914_ACTTE</name>
<evidence type="ECO:0000256" key="1">
    <source>
        <dbReference type="SAM" id="Phobius"/>
    </source>
</evidence>
<keyword evidence="1" id="KW-1133">Transmembrane helix</keyword>
<dbReference type="RefSeq" id="XP_031551723.1">
    <property type="nucleotide sequence ID" value="XM_031695863.1"/>
</dbReference>
<feature type="transmembrane region" description="Helical" evidence="1">
    <location>
        <begin position="76"/>
        <end position="97"/>
    </location>
</feature>
<accession>A0A6P8H914</accession>
<evidence type="ECO:0000313" key="2">
    <source>
        <dbReference type="Proteomes" id="UP000515163"/>
    </source>
</evidence>
<gene>
    <name evidence="3" type="primary">LOC116288990</name>
</gene>
<keyword evidence="2" id="KW-1185">Reference proteome</keyword>
<dbReference type="OrthoDB" id="5983751at2759"/>
<protein>
    <submittedName>
        <fullName evidence="3">Uncharacterized protein LOC116288990</fullName>
    </submittedName>
</protein>
<feature type="transmembrane region" description="Helical" evidence="1">
    <location>
        <begin position="255"/>
        <end position="277"/>
    </location>
</feature>
<dbReference type="KEGG" id="aten:116288990"/>
<evidence type="ECO:0000313" key="3">
    <source>
        <dbReference type="RefSeq" id="XP_031551723.1"/>
    </source>
</evidence>
<organism evidence="2 3">
    <name type="scientific">Actinia tenebrosa</name>
    <name type="common">Australian red waratah sea anemone</name>
    <dbReference type="NCBI Taxonomy" id="6105"/>
    <lineage>
        <taxon>Eukaryota</taxon>
        <taxon>Metazoa</taxon>
        <taxon>Cnidaria</taxon>
        <taxon>Anthozoa</taxon>
        <taxon>Hexacorallia</taxon>
        <taxon>Actiniaria</taxon>
        <taxon>Actiniidae</taxon>
        <taxon>Actinia</taxon>
    </lineage>
</organism>
<sequence>MTLIEALEVNSKHPELQESLLDSGQSNPLDDFTASDPNDTIFREFDPPQYLESSPQAWKQSRPSFMTSLWECFRNVLVIQTIAGSLTGCVAVLLIFLDFSTVEWCYDDTIHWNNMPLDVQRLRVTAESIKCAIVQMWSFCSVILIFPFSLIKELHLITFNLLASFIDVIYRLNFQIYGVYKISWMSIPLNILYTIVVLVNNYLLARHFCPNSLKQAIKLNLIFSSQFLLGIPVTFIFVYELFSLYNEQDSQMKKIIFTGAFCPIVTVVPKIICRLGAQKLNGIVHPGASHVFVVVMYGCSAIVLRVLQAQLKSLDQFTILGLAHAIIDLLERTTITMRDHIWEHLYRLMRRQRRRQPKYRSPRSRRFIADVSIQIMMQESTALITALGFIDIYRYLYKEYKHNFRPIAHFLERAAVGLFIDLIFNTISLLIQTRVMNVAVNRVWKKKWRHHFLVNALLVFIAVCYYSGHLFEVVRSKYEHKHHPHVNCSYPNFW</sequence>
<dbReference type="Proteomes" id="UP000515163">
    <property type="component" value="Unplaced"/>
</dbReference>
<feature type="transmembrane region" description="Helical" evidence="1">
    <location>
        <begin position="182"/>
        <end position="203"/>
    </location>
</feature>
<dbReference type="InParanoid" id="A0A6P8H914"/>
<proteinExistence type="predicted"/>